<organism evidence="1 2">
    <name type="scientific">Iamia majanohamensis</name>
    <dbReference type="NCBI Taxonomy" id="467976"/>
    <lineage>
        <taxon>Bacteria</taxon>
        <taxon>Bacillati</taxon>
        <taxon>Actinomycetota</taxon>
        <taxon>Acidimicrobiia</taxon>
        <taxon>Acidimicrobiales</taxon>
        <taxon>Iamiaceae</taxon>
        <taxon>Iamia</taxon>
    </lineage>
</organism>
<name>A0AAF0BWL9_9ACTN</name>
<gene>
    <name evidence="1" type="ORF">PO878_02545</name>
</gene>
<dbReference type="Proteomes" id="UP001216390">
    <property type="component" value="Chromosome"/>
</dbReference>
<evidence type="ECO:0000313" key="2">
    <source>
        <dbReference type="Proteomes" id="UP001216390"/>
    </source>
</evidence>
<dbReference type="RefSeq" id="WP_272737120.1">
    <property type="nucleotide sequence ID" value="NZ_CP116942.1"/>
</dbReference>
<dbReference type="KEGG" id="ima:PO878_02545"/>
<sequence>MVGGWDAPDEDEDRAPICPACGVTALPGEPANVLDTPFVCDNADCESYGEVVG</sequence>
<protein>
    <submittedName>
        <fullName evidence="1">Uncharacterized protein</fullName>
    </submittedName>
</protein>
<dbReference type="EMBL" id="CP116942">
    <property type="protein sequence ID" value="WCO67599.1"/>
    <property type="molecule type" value="Genomic_DNA"/>
</dbReference>
<accession>A0AAF0BWL9</accession>
<proteinExistence type="predicted"/>
<reference evidence="1" key="1">
    <citation type="submission" date="2023-01" db="EMBL/GenBank/DDBJ databases">
        <title>The diversity of Class Acidimicrobiia in South China Sea sediment environments and the proposal of Iamia marina sp. nov., a novel species of the genus Iamia.</title>
        <authorList>
            <person name="He Y."/>
            <person name="Tian X."/>
        </authorList>
    </citation>
    <scope>NUCLEOTIDE SEQUENCE</scope>
    <source>
        <strain evidence="1">DSM 19957</strain>
    </source>
</reference>
<evidence type="ECO:0000313" key="1">
    <source>
        <dbReference type="EMBL" id="WCO67599.1"/>
    </source>
</evidence>
<dbReference type="AlphaFoldDB" id="A0AAF0BWL9"/>
<keyword evidence="2" id="KW-1185">Reference proteome</keyword>